<comment type="caution">
    <text evidence="2">The sequence shown here is derived from an EMBL/GenBank/DDBJ whole genome shotgun (WGS) entry which is preliminary data.</text>
</comment>
<dbReference type="AlphaFoldDB" id="A0AAV4PZA1"/>
<proteinExistence type="predicted"/>
<reference evidence="2 3" key="1">
    <citation type="submission" date="2021-06" db="EMBL/GenBank/DDBJ databases">
        <title>Caerostris extrusa draft genome.</title>
        <authorList>
            <person name="Kono N."/>
            <person name="Arakawa K."/>
        </authorList>
    </citation>
    <scope>NUCLEOTIDE SEQUENCE [LARGE SCALE GENOMIC DNA]</scope>
</reference>
<keyword evidence="3" id="KW-1185">Reference proteome</keyword>
<dbReference type="Proteomes" id="UP001054945">
    <property type="component" value="Unassembled WGS sequence"/>
</dbReference>
<evidence type="ECO:0000313" key="3">
    <source>
        <dbReference type="Proteomes" id="UP001054945"/>
    </source>
</evidence>
<evidence type="ECO:0000313" key="2">
    <source>
        <dbReference type="EMBL" id="GIY01544.1"/>
    </source>
</evidence>
<feature type="region of interest" description="Disordered" evidence="1">
    <location>
        <begin position="139"/>
        <end position="161"/>
    </location>
</feature>
<gene>
    <name evidence="2" type="ORF">CEXT_647911</name>
</gene>
<accession>A0AAV4PZA1</accession>
<protein>
    <submittedName>
        <fullName evidence="2">Uncharacterized protein</fullName>
    </submittedName>
</protein>
<dbReference type="EMBL" id="BPLR01005334">
    <property type="protein sequence ID" value="GIY01544.1"/>
    <property type="molecule type" value="Genomic_DNA"/>
</dbReference>
<sequence length="194" mass="22446">MYAQVNLREYRVFYLPETPREDIINVLTQKKKIVLLNRKYVATLSFSVQVLQASYMKRNSVALKKSMHGQQRNLGRWDENKSAAELDIAIRSLIYLPRKGKNGAKQRKEMRTKKCKPTSFLPVSAFKRKSTAISVIRPSSTHRTKRRLPQARSGKRKKSGETGYGAEFFSFPESVGREFQKQTEAFFIPTLRLI</sequence>
<feature type="compositionally biased region" description="Basic residues" evidence="1">
    <location>
        <begin position="140"/>
        <end position="158"/>
    </location>
</feature>
<organism evidence="2 3">
    <name type="scientific">Caerostris extrusa</name>
    <name type="common">Bark spider</name>
    <name type="synonym">Caerostris bankana</name>
    <dbReference type="NCBI Taxonomy" id="172846"/>
    <lineage>
        <taxon>Eukaryota</taxon>
        <taxon>Metazoa</taxon>
        <taxon>Ecdysozoa</taxon>
        <taxon>Arthropoda</taxon>
        <taxon>Chelicerata</taxon>
        <taxon>Arachnida</taxon>
        <taxon>Araneae</taxon>
        <taxon>Araneomorphae</taxon>
        <taxon>Entelegynae</taxon>
        <taxon>Araneoidea</taxon>
        <taxon>Araneidae</taxon>
        <taxon>Caerostris</taxon>
    </lineage>
</organism>
<name>A0AAV4PZA1_CAEEX</name>
<evidence type="ECO:0000256" key="1">
    <source>
        <dbReference type="SAM" id="MobiDB-lite"/>
    </source>
</evidence>